<protein>
    <submittedName>
        <fullName evidence="3">Non-Catalytic module family EXPN protein</fullName>
    </submittedName>
</protein>
<dbReference type="Pfam" id="PF03330">
    <property type="entry name" value="DPBB_1"/>
    <property type="match status" value="1"/>
</dbReference>
<dbReference type="STRING" id="578458.D8QC43"/>
<dbReference type="HOGENOM" id="CLU_047639_6_2_1"/>
<dbReference type="InterPro" id="IPR009009">
    <property type="entry name" value="RlpA-like_DPBB"/>
</dbReference>
<dbReference type="PANTHER" id="PTHR31836">
    <property type="match status" value="1"/>
</dbReference>
<dbReference type="VEuPathDB" id="FungiDB:SCHCODRAFT_038802"/>
<dbReference type="InParanoid" id="D8QC43"/>
<organism evidence="4">
    <name type="scientific">Schizophyllum commune (strain H4-8 / FGSC 9210)</name>
    <name type="common">Split gill fungus</name>
    <dbReference type="NCBI Taxonomy" id="578458"/>
    <lineage>
        <taxon>Eukaryota</taxon>
        <taxon>Fungi</taxon>
        <taxon>Dikarya</taxon>
        <taxon>Basidiomycota</taxon>
        <taxon>Agaricomycotina</taxon>
        <taxon>Agaricomycetes</taxon>
        <taxon>Agaricomycetidae</taxon>
        <taxon>Agaricales</taxon>
        <taxon>Schizophyllaceae</taxon>
        <taxon>Schizophyllum</taxon>
    </lineage>
</organism>
<accession>D8QC43</accession>
<dbReference type="Proteomes" id="UP000007431">
    <property type="component" value="Unassembled WGS sequence"/>
</dbReference>
<dbReference type="InterPro" id="IPR036908">
    <property type="entry name" value="RlpA-like_sf"/>
</dbReference>
<dbReference type="SUPFAM" id="SSF50685">
    <property type="entry name" value="Barwin-like endoglucanases"/>
    <property type="match status" value="1"/>
</dbReference>
<feature type="non-terminal residue" evidence="3">
    <location>
        <position position="1"/>
    </location>
</feature>
<keyword evidence="1" id="KW-0732">Signal</keyword>
<dbReference type="GeneID" id="9594116"/>
<dbReference type="OMA" id="RIPITWE"/>
<feature type="domain" description="RlpA-like protein double-psi beta-barrel" evidence="2">
    <location>
        <begin position="34"/>
        <end position="95"/>
    </location>
</feature>
<dbReference type="eggNOG" id="ENOG502S6X4">
    <property type="taxonomic scope" value="Eukaryota"/>
</dbReference>
<dbReference type="AlphaFoldDB" id="D8QC43"/>
<sequence>ASAFSGDGTFYSAGLGACGITNSDSDMIAAISGATGNPNSNPICGKQIRATYGSSSVVVAITDRCAGCAGEYDIDFTPTAFSQIADQALGRVEITWEFV</sequence>
<dbReference type="OrthoDB" id="623670at2759"/>
<dbReference type="RefSeq" id="XP_003029770.1">
    <property type="nucleotide sequence ID" value="XM_003029724.1"/>
</dbReference>
<feature type="non-terminal residue" evidence="3">
    <location>
        <position position="99"/>
    </location>
</feature>
<gene>
    <name evidence="3" type="ORF">SCHCODRAFT_38802</name>
</gene>
<evidence type="ECO:0000256" key="1">
    <source>
        <dbReference type="ARBA" id="ARBA00022729"/>
    </source>
</evidence>
<dbReference type="EMBL" id="GL377309">
    <property type="protein sequence ID" value="EFI94867.1"/>
    <property type="molecule type" value="Genomic_DNA"/>
</dbReference>
<evidence type="ECO:0000313" key="4">
    <source>
        <dbReference type="Proteomes" id="UP000007431"/>
    </source>
</evidence>
<evidence type="ECO:0000313" key="3">
    <source>
        <dbReference type="EMBL" id="EFI94867.1"/>
    </source>
</evidence>
<dbReference type="InterPro" id="IPR051477">
    <property type="entry name" value="Expansin_CellWall"/>
</dbReference>
<dbReference type="CDD" id="cd22191">
    <property type="entry name" value="DPBB_RlpA_EXP_N-like"/>
    <property type="match status" value="1"/>
</dbReference>
<evidence type="ECO:0000259" key="2">
    <source>
        <dbReference type="Pfam" id="PF03330"/>
    </source>
</evidence>
<keyword evidence="4" id="KW-1185">Reference proteome</keyword>
<dbReference type="Gene3D" id="2.40.40.10">
    <property type="entry name" value="RlpA-like domain"/>
    <property type="match status" value="1"/>
</dbReference>
<proteinExistence type="predicted"/>
<dbReference type="KEGG" id="scm:SCHCO_038802"/>
<reference evidence="3 4" key="1">
    <citation type="journal article" date="2010" name="Nat. Biotechnol.">
        <title>Genome sequence of the model mushroom Schizophyllum commune.</title>
        <authorList>
            <person name="Ohm R.A."/>
            <person name="de Jong J.F."/>
            <person name="Lugones L.G."/>
            <person name="Aerts A."/>
            <person name="Kothe E."/>
            <person name="Stajich J.E."/>
            <person name="de Vries R.P."/>
            <person name="Record E."/>
            <person name="Levasseur A."/>
            <person name="Baker S.E."/>
            <person name="Bartholomew K.A."/>
            <person name="Coutinho P.M."/>
            <person name="Erdmann S."/>
            <person name="Fowler T.J."/>
            <person name="Gathman A.C."/>
            <person name="Lombard V."/>
            <person name="Henrissat B."/>
            <person name="Knabe N."/>
            <person name="Kuees U."/>
            <person name="Lilly W.W."/>
            <person name="Lindquist E."/>
            <person name="Lucas S."/>
            <person name="Magnuson J.K."/>
            <person name="Piumi F."/>
            <person name="Raudaskoski M."/>
            <person name="Salamov A."/>
            <person name="Schmutz J."/>
            <person name="Schwarze F.W.M.R."/>
            <person name="vanKuyk P.A."/>
            <person name="Horton J.S."/>
            <person name="Grigoriev I.V."/>
            <person name="Woesten H.A.B."/>
        </authorList>
    </citation>
    <scope>NUCLEOTIDE SEQUENCE [LARGE SCALE GENOMIC DNA]</scope>
    <source>
        <strain evidence="4">H4-8 / FGSC 9210</strain>
    </source>
</reference>
<dbReference type="PANTHER" id="PTHR31836:SF28">
    <property type="entry name" value="SRCR DOMAIN-CONTAINING PROTEIN-RELATED"/>
    <property type="match status" value="1"/>
</dbReference>
<name>D8QC43_SCHCM</name>